<dbReference type="NCBIfam" id="TIGR02734">
    <property type="entry name" value="crtI_fam"/>
    <property type="match status" value="1"/>
</dbReference>
<dbReference type="InterPro" id="IPR036188">
    <property type="entry name" value="FAD/NAD-bd_sf"/>
</dbReference>
<gene>
    <name evidence="11" type="primary">crtI</name>
    <name evidence="11" type="ORF">GH984_05555</name>
</gene>
<dbReference type="PANTHER" id="PTHR43734:SF3">
    <property type="entry name" value="B-CAROTENE KETOLASE"/>
    <property type="match status" value="1"/>
</dbReference>
<dbReference type="InterPro" id="IPR014105">
    <property type="entry name" value="Carotenoid/retinoid_OxRdtase"/>
</dbReference>
<evidence type="ECO:0000313" key="12">
    <source>
        <dbReference type="Proteomes" id="UP000433788"/>
    </source>
</evidence>
<dbReference type="GO" id="GO:0016627">
    <property type="term" value="F:oxidoreductase activity, acting on the CH-CH group of donors"/>
    <property type="evidence" value="ECO:0007669"/>
    <property type="project" value="UniProtKB-ARBA"/>
</dbReference>
<evidence type="ECO:0000256" key="1">
    <source>
        <dbReference type="ARBA" id="ARBA00001974"/>
    </source>
</evidence>
<evidence type="ECO:0000256" key="8">
    <source>
        <dbReference type="ARBA" id="ARBA00031986"/>
    </source>
</evidence>
<evidence type="ECO:0000256" key="7">
    <source>
        <dbReference type="ARBA" id="ARBA00023002"/>
    </source>
</evidence>
<comment type="caution">
    <text evidence="11">The sequence shown here is derived from an EMBL/GenBank/DDBJ whole genome shotgun (WGS) entry which is preliminary data.</text>
</comment>
<dbReference type="GO" id="GO:0016117">
    <property type="term" value="P:carotenoid biosynthetic process"/>
    <property type="evidence" value="ECO:0007669"/>
    <property type="project" value="UniProtKB-KW"/>
</dbReference>
<evidence type="ECO:0000259" key="10">
    <source>
        <dbReference type="Pfam" id="PF01593"/>
    </source>
</evidence>
<dbReference type="PROSITE" id="PS00982">
    <property type="entry name" value="PHYTOENE_DH"/>
    <property type="match status" value="1"/>
</dbReference>
<evidence type="ECO:0000256" key="5">
    <source>
        <dbReference type="ARBA" id="ARBA00022746"/>
    </source>
</evidence>
<evidence type="ECO:0000256" key="9">
    <source>
        <dbReference type="RuleBase" id="RU362075"/>
    </source>
</evidence>
<organism evidence="11 12">
    <name type="scientific">Spiribacter salilacus</name>
    <dbReference type="NCBI Taxonomy" id="2664894"/>
    <lineage>
        <taxon>Bacteria</taxon>
        <taxon>Pseudomonadati</taxon>
        <taxon>Pseudomonadota</taxon>
        <taxon>Gammaproteobacteria</taxon>
        <taxon>Chromatiales</taxon>
        <taxon>Ectothiorhodospiraceae</taxon>
        <taxon>Spiribacter</taxon>
    </lineage>
</organism>
<proteinExistence type="inferred from homology"/>
<dbReference type="InterPro" id="IPR008150">
    <property type="entry name" value="Phytoene_DH_bac_CS"/>
</dbReference>
<comment type="similarity">
    <text evidence="3 9">Belongs to the carotenoid/retinoid oxidoreductase family.</text>
</comment>
<dbReference type="PANTHER" id="PTHR43734">
    <property type="entry name" value="PHYTOENE DESATURASE"/>
    <property type="match status" value="1"/>
</dbReference>
<dbReference type="Proteomes" id="UP000433788">
    <property type="component" value="Unassembled WGS sequence"/>
</dbReference>
<accession>A0A6N7QSQ1</accession>
<comment type="pathway">
    <text evidence="2 9">Carotenoid biosynthesis.</text>
</comment>
<comment type="cofactor">
    <cofactor evidence="1">
        <name>FAD</name>
        <dbReference type="ChEBI" id="CHEBI:57692"/>
    </cofactor>
</comment>
<name>A0A6N7QSQ1_9GAMM</name>
<dbReference type="AlphaFoldDB" id="A0A6N7QSQ1"/>
<dbReference type="Pfam" id="PF01593">
    <property type="entry name" value="Amino_oxidase"/>
    <property type="match status" value="1"/>
</dbReference>
<evidence type="ECO:0000256" key="6">
    <source>
        <dbReference type="ARBA" id="ARBA00022827"/>
    </source>
</evidence>
<dbReference type="EMBL" id="WJPP01000003">
    <property type="protein sequence ID" value="MRH78168.1"/>
    <property type="molecule type" value="Genomic_DNA"/>
</dbReference>
<evidence type="ECO:0000256" key="4">
    <source>
        <dbReference type="ARBA" id="ARBA00022630"/>
    </source>
</evidence>
<evidence type="ECO:0000256" key="2">
    <source>
        <dbReference type="ARBA" id="ARBA00004829"/>
    </source>
</evidence>
<protein>
    <recommendedName>
        <fullName evidence="8">Phytoene dehydrogenase</fullName>
    </recommendedName>
</protein>
<keyword evidence="6" id="KW-0274">FAD</keyword>
<reference evidence="11 12" key="1">
    <citation type="submission" date="2019-11" db="EMBL/GenBank/DDBJ databases">
        <authorList>
            <person name="Zhang X.Y."/>
        </authorList>
    </citation>
    <scope>NUCLEOTIDE SEQUENCE [LARGE SCALE GENOMIC DNA]</scope>
    <source>
        <strain evidence="11 12">C176</strain>
    </source>
</reference>
<dbReference type="InterPro" id="IPR002937">
    <property type="entry name" value="Amino_oxidase"/>
</dbReference>
<evidence type="ECO:0000256" key="3">
    <source>
        <dbReference type="ARBA" id="ARBA00006046"/>
    </source>
</evidence>
<keyword evidence="12" id="KW-1185">Reference proteome</keyword>
<evidence type="ECO:0000313" key="11">
    <source>
        <dbReference type="EMBL" id="MRH78168.1"/>
    </source>
</evidence>
<keyword evidence="7 9" id="KW-0560">Oxidoreductase</keyword>
<dbReference type="Gene3D" id="3.50.50.60">
    <property type="entry name" value="FAD/NAD(P)-binding domain"/>
    <property type="match status" value="2"/>
</dbReference>
<keyword evidence="4" id="KW-0285">Flavoprotein</keyword>
<keyword evidence="5 9" id="KW-0125">Carotenoid biosynthesis</keyword>
<dbReference type="SUPFAM" id="SSF51905">
    <property type="entry name" value="FAD/NAD(P)-binding domain"/>
    <property type="match status" value="1"/>
</dbReference>
<sequence length="491" mass="55186">MQTVVIGGGFGGIAAALRLRARGHDVTIIDRCPRLGGRAQVFERGGYRHDAGPTVITAPFLFTELFSLFGETLSDHLTLQPLDPWYRFRFADNSLFDYGPGIERMEAEIARFNPDDVAGYHKLLAESKALFDIGFKQLGDQPFHNAGFMLRQIPHLLRLRINRSVWTMVSSHIKHPYLRQALSLQPLLVGGNPFHTTCIYGLIHYLEREWGVHFAMGGTGALVDAMAGLLERQGVKVENGRSVVAIEQDQKQIKGITLDDGRRLTADTYVSNIDPMHLYGELMQPAPRVAKLKQKLAKTSMGLFVLYFGTDRQYPSIAHHTIWLGERYRELLKDIFDRKILAEDFSLYLHRPTATDQSFAPEGHDSFYVLAPVPNLQADINWAVEGPKLQERIIKALEESIMPDLSQHVRSPFFMTPEDFRENYQSVDGSGFSIAPLFRQSAWFRFHNQAEGLRNLYLVGAGTHPGAGLPGVLSSAKVLDRLLPERFGETG</sequence>
<feature type="domain" description="Amine oxidase" evidence="10">
    <location>
        <begin position="11"/>
        <end position="477"/>
    </location>
</feature>